<name>A0A8S2CZW3_9BILA</name>
<gene>
    <name evidence="3" type="ORF">OVA965_LOCUS2862</name>
    <name evidence="4" type="ORF">TMI583_LOCUS2861</name>
</gene>
<dbReference type="GO" id="GO:0051087">
    <property type="term" value="F:protein-folding chaperone binding"/>
    <property type="evidence" value="ECO:0007669"/>
    <property type="project" value="TreeGrafter"/>
</dbReference>
<feature type="domain" description="Chaperone DnaJ C-terminal" evidence="2">
    <location>
        <begin position="95"/>
        <end position="175"/>
    </location>
</feature>
<evidence type="ECO:0000313" key="4">
    <source>
        <dbReference type="EMBL" id="CAF3547239.1"/>
    </source>
</evidence>
<organism evidence="3 5">
    <name type="scientific">Didymodactylos carnosus</name>
    <dbReference type="NCBI Taxonomy" id="1234261"/>
    <lineage>
        <taxon>Eukaryota</taxon>
        <taxon>Metazoa</taxon>
        <taxon>Spiralia</taxon>
        <taxon>Gnathifera</taxon>
        <taxon>Rotifera</taxon>
        <taxon>Eurotatoria</taxon>
        <taxon>Bdelloidea</taxon>
        <taxon>Philodinida</taxon>
        <taxon>Philodinidae</taxon>
        <taxon>Didymodactylos</taxon>
    </lineage>
</organism>
<sequence length="184" mass="20616">MKQIWKHFLAAVRDASLSILTSNLHFLRNKKSAISLEDICNISNAIHLCIVTNAHGLSYSIQFELMKYWLEIMGIIRASAETLSIDFLCYLNNSNTSLLRSGCDLIYTAPIKLADALNRVPVNVPLLSSPIVHTIEHKQVINPKTQLFIERAGLPLPCDTSQRGRIIVNFDIEFPDMPLGVEAN</sequence>
<dbReference type="Proteomes" id="UP000677228">
    <property type="component" value="Unassembled WGS sequence"/>
</dbReference>
<dbReference type="InterPro" id="IPR002939">
    <property type="entry name" value="DnaJ_C"/>
</dbReference>
<evidence type="ECO:0000256" key="1">
    <source>
        <dbReference type="ARBA" id="ARBA00023186"/>
    </source>
</evidence>
<keyword evidence="1" id="KW-0143">Chaperone</keyword>
<dbReference type="GO" id="GO:0006457">
    <property type="term" value="P:protein folding"/>
    <property type="evidence" value="ECO:0007669"/>
    <property type="project" value="InterPro"/>
</dbReference>
<evidence type="ECO:0000313" key="3">
    <source>
        <dbReference type="EMBL" id="CAF0766818.1"/>
    </source>
</evidence>
<dbReference type="InterPro" id="IPR008971">
    <property type="entry name" value="HSP40/DnaJ_pept-bd"/>
</dbReference>
<dbReference type="InterPro" id="IPR051339">
    <property type="entry name" value="DnaJ_subfamily_B"/>
</dbReference>
<dbReference type="Proteomes" id="UP000682733">
    <property type="component" value="Unassembled WGS sequence"/>
</dbReference>
<comment type="caution">
    <text evidence="3">The sequence shown here is derived from an EMBL/GenBank/DDBJ whole genome shotgun (WGS) entry which is preliminary data.</text>
</comment>
<dbReference type="PANTHER" id="PTHR24078">
    <property type="entry name" value="DNAJ HOMOLOG SUBFAMILY C MEMBER"/>
    <property type="match status" value="1"/>
</dbReference>
<evidence type="ECO:0000313" key="5">
    <source>
        <dbReference type="Proteomes" id="UP000677228"/>
    </source>
</evidence>
<proteinExistence type="predicted"/>
<reference evidence="3" key="1">
    <citation type="submission" date="2021-02" db="EMBL/GenBank/DDBJ databases">
        <authorList>
            <person name="Nowell W R."/>
        </authorList>
    </citation>
    <scope>NUCLEOTIDE SEQUENCE</scope>
</reference>
<dbReference type="GO" id="GO:0051082">
    <property type="term" value="F:unfolded protein binding"/>
    <property type="evidence" value="ECO:0007669"/>
    <property type="project" value="InterPro"/>
</dbReference>
<protein>
    <recommendedName>
        <fullName evidence="2">Chaperone DnaJ C-terminal domain-containing protein</fullName>
    </recommendedName>
</protein>
<evidence type="ECO:0000259" key="2">
    <source>
        <dbReference type="Pfam" id="PF01556"/>
    </source>
</evidence>
<dbReference type="EMBL" id="CAJOBA010000648">
    <property type="protein sequence ID" value="CAF3547239.1"/>
    <property type="molecule type" value="Genomic_DNA"/>
</dbReference>
<accession>A0A8S2CZW3</accession>
<dbReference type="EMBL" id="CAJNOK010000648">
    <property type="protein sequence ID" value="CAF0766818.1"/>
    <property type="molecule type" value="Genomic_DNA"/>
</dbReference>
<dbReference type="PANTHER" id="PTHR24078:SF553">
    <property type="entry name" value="DNAJ HOMOLOG SUBFAMILY B MEMBER 5"/>
    <property type="match status" value="1"/>
</dbReference>
<dbReference type="GO" id="GO:0005829">
    <property type="term" value="C:cytosol"/>
    <property type="evidence" value="ECO:0007669"/>
    <property type="project" value="TreeGrafter"/>
</dbReference>
<dbReference type="SUPFAM" id="SSF49493">
    <property type="entry name" value="HSP40/DnaJ peptide-binding domain"/>
    <property type="match status" value="1"/>
</dbReference>
<dbReference type="Gene3D" id="2.60.260.20">
    <property type="entry name" value="Urease metallochaperone UreE, N-terminal domain"/>
    <property type="match status" value="1"/>
</dbReference>
<dbReference type="Pfam" id="PF01556">
    <property type="entry name" value="DnaJ_C"/>
    <property type="match status" value="1"/>
</dbReference>
<dbReference type="AlphaFoldDB" id="A0A8S2CZW3"/>